<dbReference type="Pfam" id="PF23231">
    <property type="entry name" value="HAT_Syf1_CNRKL1_C"/>
    <property type="match status" value="1"/>
</dbReference>
<keyword evidence="2" id="KW-0698">rRNA processing</keyword>
<keyword evidence="3" id="KW-0677">Repeat</keyword>
<protein>
    <recommendedName>
        <fullName evidence="5">Pre-mRNA-splicing factor Syf1/CRNKL1-like C-terminal HAT-repeats domain-containing protein</fullName>
    </recommendedName>
</protein>
<dbReference type="SMART" id="SM00386">
    <property type="entry name" value="HAT"/>
    <property type="match status" value="4"/>
</dbReference>
<keyword evidence="7" id="KW-1185">Reference proteome</keyword>
<evidence type="ECO:0000256" key="4">
    <source>
        <dbReference type="ARBA" id="ARBA00023242"/>
    </source>
</evidence>
<evidence type="ECO:0000313" key="7">
    <source>
        <dbReference type="Proteomes" id="UP000230750"/>
    </source>
</evidence>
<evidence type="ECO:0000313" key="6">
    <source>
        <dbReference type="EMBL" id="PIK58595.1"/>
    </source>
</evidence>
<dbReference type="STRING" id="307972.A0A2G8LEE8"/>
<dbReference type="EMBL" id="MRZV01000108">
    <property type="protein sequence ID" value="PIK58595.1"/>
    <property type="molecule type" value="Genomic_DNA"/>
</dbReference>
<dbReference type="PANTHER" id="PTHR23270:SF10">
    <property type="entry name" value="PROTEIN RRP5 HOMOLOG"/>
    <property type="match status" value="1"/>
</dbReference>
<evidence type="ECO:0000256" key="1">
    <source>
        <dbReference type="ARBA" id="ARBA00004604"/>
    </source>
</evidence>
<organism evidence="6 7">
    <name type="scientific">Stichopus japonicus</name>
    <name type="common">Sea cucumber</name>
    <dbReference type="NCBI Taxonomy" id="307972"/>
    <lineage>
        <taxon>Eukaryota</taxon>
        <taxon>Metazoa</taxon>
        <taxon>Echinodermata</taxon>
        <taxon>Eleutherozoa</taxon>
        <taxon>Echinozoa</taxon>
        <taxon>Holothuroidea</taxon>
        <taxon>Aspidochirotacea</taxon>
        <taxon>Aspidochirotida</taxon>
        <taxon>Stichopodidae</taxon>
        <taxon>Apostichopus</taxon>
    </lineage>
</organism>
<feature type="domain" description="Pre-mRNA-splicing factor Syf1/CRNKL1-like C-terminal HAT-repeats" evidence="5">
    <location>
        <begin position="8"/>
        <end position="239"/>
    </location>
</feature>
<dbReference type="GO" id="GO:0003723">
    <property type="term" value="F:RNA binding"/>
    <property type="evidence" value="ECO:0007669"/>
    <property type="project" value="TreeGrafter"/>
</dbReference>
<evidence type="ECO:0000259" key="5">
    <source>
        <dbReference type="Pfam" id="PF23231"/>
    </source>
</evidence>
<dbReference type="GO" id="GO:0032040">
    <property type="term" value="C:small-subunit processome"/>
    <property type="evidence" value="ECO:0007669"/>
    <property type="project" value="TreeGrafter"/>
</dbReference>
<name>A0A2G8LEE8_STIJA</name>
<dbReference type="InterPro" id="IPR003107">
    <property type="entry name" value="HAT"/>
</dbReference>
<sequence>MVTTSPNSSIVWIRYMAFHLDAGDVEKARAVAEKALKMINFREEQEKLNVWVALMNLENTNGSEDTLLKVFERALSNCEPYRVFEHLIIFTRDQERLRLEKSVWVQYGTFLMHHGKQDSAKNLLQRSFKSLAKKDHIDVISKFAQLEYKVGEPEQGQTMFENVLSNYPKRTDIWSIYLDMVIKTGDMKNVRVITLNLSPKKIKFFFNRFLEFEKKHGTEAEVDAVKQKAIEYVESKSGMDFNET</sequence>
<dbReference type="InterPro" id="IPR055430">
    <property type="entry name" value="HAT_Syf1_CNRKL1_C"/>
</dbReference>
<comment type="caution">
    <text evidence="6">The sequence shown here is derived from an EMBL/GenBank/DDBJ whole genome shotgun (WGS) entry which is preliminary data.</text>
</comment>
<evidence type="ECO:0000256" key="3">
    <source>
        <dbReference type="ARBA" id="ARBA00022737"/>
    </source>
</evidence>
<dbReference type="Gene3D" id="1.25.40.10">
    <property type="entry name" value="Tetratricopeptide repeat domain"/>
    <property type="match status" value="2"/>
</dbReference>
<evidence type="ECO:0000256" key="2">
    <source>
        <dbReference type="ARBA" id="ARBA00022552"/>
    </source>
</evidence>
<dbReference type="InterPro" id="IPR011990">
    <property type="entry name" value="TPR-like_helical_dom_sf"/>
</dbReference>
<dbReference type="OrthoDB" id="412781at2759"/>
<dbReference type="Proteomes" id="UP000230750">
    <property type="component" value="Unassembled WGS sequence"/>
</dbReference>
<gene>
    <name evidence="6" type="ORF">BSL78_04501</name>
</gene>
<accession>A0A2G8LEE8</accession>
<comment type="subcellular location">
    <subcellularLocation>
        <location evidence="1">Nucleus</location>
        <location evidence="1">Nucleolus</location>
    </subcellularLocation>
</comment>
<reference evidence="6 7" key="1">
    <citation type="journal article" date="2017" name="PLoS Biol.">
        <title>The sea cucumber genome provides insights into morphological evolution and visceral regeneration.</title>
        <authorList>
            <person name="Zhang X."/>
            <person name="Sun L."/>
            <person name="Yuan J."/>
            <person name="Sun Y."/>
            <person name="Gao Y."/>
            <person name="Zhang L."/>
            <person name="Li S."/>
            <person name="Dai H."/>
            <person name="Hamel J.F."/>
            <person name="Liu C."/>
            <person name="Yu Y."/>
            <person name="Liu S."/>
            <person name="Lin W."/>
            <person name="Guo K."/>
            <person name="Jin S."/>
            <person name="Xu P."/>
            <person name="Storey K.B."/>
            <person name="Huan P."/>
            <person name="Zhang T."/>
            <person name="Zhou Y."/>
            <person name="Zhang J."/>
            <person name="Lin C."/>
            <person name="Li X."/>
            <person name="Xing L."/>
            <person name="Huo D."/>
            <person name="Sun M."/>
            <person name="Wang L."/>
            <person name="Mercier A."/>
            <person name="Li F."/>
            <person name="Yang H."/>
            <person name="Xiang J."/>
        </authorList>
    </citation>
    <scope>NUCLEOTIDE SEQUENCE [LARGE SCALE GENOMIC DNA]</scope>
    <source>
        <strain evidence="6">Shaxun</strain>
        <tissue evidence="6">Muscle</tissue>
    </source>
</reference>
<dbReference type="PANTHER" id="PTHR23270">
    <property type="entry name" value="PROGRAMMED CELL DEATH PROTEIN 11 PRE-RRNA PROCESSING PROTEIN RRP5"/>
    <property type="match status" value="1"/>
</dbReference>
<dbReference type="AlphaFoldDB" id="A0A2G8LEE8"/>
<dbReference type="GO" id="GO:0006364">
    <property type="term" value="P:rRNA processing"/>
    <property type="evidence" value="ECO:0007669"/>
    <property type="project" value="UniProtKB-KW"/>
</dbReference>
<dbReference type="SUPFAM" id="SSF48452">
    <property type="entry name" value="TPR-like"/>
    <property type="match status" value="1"/>
</dbReference>
<dbReference type="FunFam" id="1.25.40.10:FF:000065">
    <property type="entry name" value="Programmed cell death 11"/>
    <property type="match status" value="1"/>
</dbReference>
<dbReference type="InterPro" id="IPR045209">
    <property type="entry name" value="Rrp5"/>
</dbReference>
<keyword evidence="4" id="KW-0539">Nucleus</keyword>
<proteinExistence type="predicted"/>